<keyword evidence="4" id="KW-1185">Reference proteome</keyword>
<protein>
    <submittedName>
        <fullName evidence="3">Phage tail tape measure protein, TP901 family</fullName>
    </submittedName>
</protein>
<dbReference type="RefSeq" id="WP_023171659.1">
    <property type="nucleotide sequence ID" value="NC_022600.1"/>
</dbReference>
<name>U5QCR4_GLOK1</name>
<evidence type="ECO:0000313" key="3">
    <source>
        <dbReference type="EMBL" id="AGY56638.1"/>
    </source>
</evidence>
<evidence type="ECO:0000259" key="2">
    <source>
        <dbReference type="Pfam" id="PF10145"/>
    </source>
</evidence>
<dbReference type="InterPro" id="IPR010090">
    <property type="entry name" value="Phage_tape_meas"/>
</dbReference>
<evidence type="ECO:0000256" key="1">
    <source>
        <dbReference type="SAM" id="Coils"/>
    </source>
</evidence>
<dbReference type="KEGG" id="glj:GKIL_0391"/>
<evidence type="ECO:0000313" key="4">
    <source>
        <dbReference type="Proteomes" id="UP000017396"/>
    </source>
</evidence>
<feature type="coiled-coil region" evidence="1">
    <location>
        <begin position="711"/>
        <end position="741"/>
    </location>
</feature>
<dbReference type="HOGENOM" id="CLU_285256_0_0_3"/>
<dbReference type="EMBL" id="CP003587">
    <property type="protein sequence ID" value="AGY56638.1"/>
    <property type="molecule type" value="Genomic_DNA"/>
</dbReference>
<proteinExistence type="predicted"/>
<accession>U5QCR4</accession>
<dbReference type="PANTHER" id="PTHR23159">
    <property type="entry name" value="CENTROSOMAL PROTEIN 2"/>
    <property type="match status" value="1"/>
</dbReference>
<reference evidence="3 4" key="1">
    <citation type="journal article" date="2013" name="PLoS ONE">
        <title>Cultivation and Complete Genome Sequencing of Gloeobacter kilaueensis sp. nov., from a Lava Cave in Kilauea Caldera, Hawai'i.</title>
        <authorList>
            <person name="Saw J.H."/>
            <person name="Schatz M."/>
            <person name="Brown M.V."/>
            <person name="Kunkel D.D."/>
            <person name="Foster J.S."/>
            <person name="Shick H."/>
            <person name="Christensen S."/>
            <person name="Hou S."/>
            <person name="Wan X."/>
            <person name="Donachie S.P."/>
        </authorList>
    </citation>
    <scope>NUCLEOTIDE SEQUENCE [LARGE SCALE GENOMIC DNA]</scope>
    <source>
        <strain evidence="4">JS</strain>
    </source>
</reference>
<organism evidence="3 4">
    <name type="scientific">Gloeobacter kilaueensis (strain ATCC BAA-2537 / CCAP 1431/1 / ULC 316 / JS1)</name>
    <dbReference type="NCBI Taxonomy" id="1183438"/>
    <lineage>
        <taxon>Bacteria</taxon>
        <taxon>Bacillati</taxon>
        <taxon>Cyanobacteriota</taxon>
        <taxon>Cyanophyceae</taxon>
        <taxon>Gloeobacterales</taxon>
        <taxon>Gloeobacteraceae</taxon>
        <taxon>Gloeobacter</taxon>
    </lineage>
</organism>
<dbReference type="Pfam" id="PF10145">
    <property type="entry name" value="PhageMin_Tail"/>
    <property type="match status" value="1"/>
</dbReference>
<dbReference type="Proteomes" id="UP000017396">
    <property type="component" value="Chromosome"/>
</dbReference>
<keyword evidence="1" id="KW-0175">Coiled coil</keyword>
<feature type="domain" description="Phage tail tape measure protein" evidence="2">
    <location>
        <begin position="270"/>
        <end position="447"/>
    </location>
</feature>
<dbReference type="AlphaFoldDB" id="U5QCR4"/>
<gene>
    <name evidence="3" type="ORF">GKIL_0391</name>
</gene>
<sequence length="1086" mass="112572">MAEYSIYLKLQTSEYAGAVGAATRQLSGLNDAATRAATGLDDNTAAARARTQAALGTVASLKQEIAALKEQQSGLQAGSTALKENQAQIRALTAALNPLQTEERTVAAAAKEAAAAQKEAARVTAEAIRSRAVEARAAAQAEKERQAAEKLAAQTAQGTVGAIRAEIAALKEQSLTLQAGSVELRRYQRQIQELNALIAPLKSNVGALEAVFAGLGGYIGLLGVGQAAATLLQLGEAQTKAVAVLSTVSDDADELRSRFEALNIQQGDLFTTTESLTAAYEAVSAGFSSAADAAKITASAQLLAKGGLGGSAEAVGLLSTVLNAYGLNADSAAKVTDILAGAIAFGQLKAKDLSASLGNVIPIAAQSGIKVEELSAAIAILSKGGVNASRSTDALRQAIAALLAPGPQASKVLAELGLQNIDLTLKNKGLAAAFDELSKATGNNVKELRQIIPDVTALTGILPLVTDRGKELKEVTKELGSTTGTAAEQARRGATTFEQFGTAASNAATRIGRSIESQLNGPLGAAIRLLDDFVAREAGLEKLQELRKLNPGIQIAGDDVRSLALPPPRPDVLKQDLESQEAFAGALLSTPKTEQLKNTLSQLKDVKATLDGIKNGKYPADAEVVKYFQHEASGLKKYADLLRAEIDLDKLGKGGGAQGFAAGTVGAIRDKISDLRKEVAGLAPGSEKWKKDLANIHRLEASIADPFTAQLKEQNKELREREAVTKRLAREQEALNAQLRQALFGGVPTQGVSALRTYDVTQAGVASAAFGPSDPQNNNFADALRNTALQRQDDLEAAKETLKTFERLRDTFAEDTATLQGFKSELYALYDPLAKLDEKQDTAEARAKELKATAQGIASSLLGSSQSIAGGLTSIFQTFENAALSALTKVEQKLIGGPLENFIESLLGPLFGVGGGLNLSGVGIDLGGGAAAGSLFPTATGIDVSGAGFADIAGLKAATGFAIPADLAVPHYASGAMGIDQPTLAIVGEGGEPEDIVPHSKRLGYAQSLLGGGGRLAGTGGATVQVFNINIAGDDNSQHNEAHGLSAQEFVKQIQEQHMAVASANIYAARKSDKIRQALAGTQTRA</sequence>
<dbReference type="NCBIfam" id="TIGR01760">
    <property type="entry name" value="tape_meas_TP901"/>
    <property type="match status" value="1"/>
</dbReference>
<dbReference type="STRING" id="1183438.GKIL_0391"/>
<feature type="coiled-coil region" evidence="1">
    <location>
        <begin position="177"/>
        <end position="204"/>
    </location>
</feature>
<dbReference type="PATRIC" id="fig|1183438.3.peg.393"/>
<dbReference type="PANTHER" id="PTHR23159:SF31">
    <property type="entry name" value="CENTROSOME-ASSOCIATED PROTEIN CEP250 ISOFORM X1"/>
    <property type="match status" value="1"/>
</dbReference>
<feature type="coiled-coil region" evidence="1">
    <location>
        <begin position="51"/>
        <end position="126"/>
    </location>
</feature>
<dbReference type="eggNOG" id="COG5283">
    <property type="taxonomic scope" value="Bacteria"/>
</dbReference>